<protein>
    <submittedName>
        <fullName evidence="2">Uncharacterized protein</fullName>
    </submittedName>
</protein>
<sequence>MYVYVIPVTKRRTVKPVTFLIFAPFTFTLLVYHMKILVFQMFPIINPQIEISNSNSL</sequence>
<evidence type="ECO:0000256" key="1">
    <source>
        <dbReference type="SAM" id="Phobius"/>
    </source>
</evidence>
<reference evidence="2 3" key="1">
    <citation type="submission" date="2024-01" db="EMBL/GenBank/DDBJ databases">
        <authorList>
            <consortium name="Genoscope - CEA"/>
            <person name="William W."/>
        </authorList>
    </citation>
    <scope>NUCLEOTIDE SEQUENCE [LARGE SCALE GENOMIC DNA]</scope>
    <source>
        <strain evidence="2 3">29B2s-10</strain>
    </source>
</reference>
<evidence type="ECO:0000313" key="2">
    <source>
        <dbReference type="EMBL" id="CAK7892293.1"/>
    </source>
</evidence>
<name>A0ABP0E7B3_9ASCO</name>
<dbReference type="EMBL" id="OZ004253">
    <property type="protein sequence ID" value="CAK7892293.1"/>
    <property type="molecule type" value="Genomic_DNA"/>
</dbReference>
<dbReference type="Proteomes" id="UP001497600">
    <property type="component" value="Chromosome A"/>
</dbReference>
<keyword evidence="3" id="KW-1185">Reference proteome</keyword>
<gene>
    <name evidence="2" type="ORF">CAAN4_A02278</name>
</gene>
<keyword evidence="1" id="KW-1133">Transmembrane helix</keyword>
<accession>A0ABP0E7B3</accession>
<feature type="transmembrane region" description="Helical" evidence="1">
    <location>
        <begin position="17"/>
        <end position="38"/>
    </location>
</feature>
<keyword evidence="1" id="KW-0472">Membrane</keyword>
<keyword evidence="1" id="KW-0812">Transmembrane</keyword>
<organism evidence="2 3">
    <name type="scientific">[Candida] anglica</name>
    <dbReference type="NCBI Taxonomy" id="148631"/>
    <lineage>
        <taxon>Eukaryota</taxon>
        <taxon>Fungi</taxon>
        <taxon>Dikarya</taxon>
        <taxon>Ascomycota</taxon>
        <taxon>Saccharomycotina</taxon>
        <taxon>Pichiomycetes</taxon>
        <taxon>Debaryomycetaceae</taxon>
        <taxon>Kurtzmaniella</taxon>
    </lineage>
</organism>
<evidence type="ECO:0000313" key="3">
    <source>
        <dbReference type="Proteomes" id="UP001497600"/>
    </source>
</evidence>
<proteinExistence type="predicted"/>